<evidence type="ECO:0000256" key="1">
    <source>
        <dbReference type="ARBA" id="ARBA00023239"/>
    </source>
</evidence>
<dbReference type="PANTHER" id="PTHR35039">
    <property type="entry name" value="3-KETO-L-GULONATE-6-PHOSPHATE DECARBOXYLASE SGBH-RELATED"/>
    <property type="match status" value="1"/>
</dbReference>
<dbReference type="InterPro" id="IPR011060">
    <property type="entry name" value="RibuloseP-bd_barrel"/>
</dbReference>
<dbReference type="SUPFAM" id="SSF51366">
    <property type="entry name" value="Ribulose-phoshate binding barrel"/>
    <property type="match status" value="1"/>
</dbReference>
<dbReference type="SMART" id="SM00934">
    <property type="entry name" value="OMPdecase"/>
    <property type="match status" value="1"/>
</dbReference>
<dbReference type="Gene3D" id="3.20.20.70">
    <property type="entry name" value="Aldolase class I"/>
    <property type="match status" value="2"/>
</dbReference>
<protein>
    <recommendedName>
        <fullName evidence="2">Orotidine 5'-phosphate decarboxylase domain-containing protein</fullName>
    </recommendedName>
</protein>
<dbReference type="InterPro" id="IPR013785">
    <property type="entry name" value="Aldolase_TIM"/>
</dbReference>
<dbReference type="InterPro" id="IPR001754">
    <property type="entry name" value="OMPdeCOase_dom"/>
</dbReference>
<organism evidence="3 4">
    <name type="scientific">Candidatus Kerfeldbacteria bacterium RIFCSPLOWO2_01_FULL_48_11</name>
    <dbReference type="NCBI Taxonomy" id="1798543"/>
    <lineage>
        <taxon>Bacteria</taxon>
        <taxon>Candidatus Kerfeldiibacteriota</taxon>
    </lineage>
</organism>
<dbReference type="Proteomes" id="UP000179164">
    <property type="component" value="Unassembled WGS sequence"/>
</dbReference>
<sequence length="266" mass="29098">MRAQSSSKLNPKKRYLQVALNSTLAEASKIISSLPKSDRIIVEVGTPMIKRYGEDGIRRVRDLYAQRLYGLPAASSQRTSLSLLSLITNAARSSAMKAPPAPAGNEELYPYIVADLKTMDRGATEVEIAASGGASAAIALGTAPTETLNAFVESCDRLGIDAMIDMMNIEFPLSVLRALKKAPRVVILHRGVDEEHFNRQKMLPLHEIRRIKGSYDILIAVAGGDTIREVQSAVFNDADIVVIWKSVYQNTAETVSLVEGFLKRIK</sequence>
<dbReference type="Pfam" id="PF00215">
    <property type="entry name" value="OMPdecase"/>
    <property type="match status" value="1"/>
</dbReference>
<dbReference type="GO" id="GO:0019854">
    <property type="term" value="P:L-ascorbic acid catabolic process"/>
    <property type="evidence" value="ECO:0007669"/>
    <property type="project" value="TreeGrafter"/>
</dbReference>
<evidence type="ECO:0000313" key="4">
    <source>
        <dbReference type="Proteomes" id="UP000179164"/>
    </source>
</evidence>
<dbReference type="GO" id="GO:0004590">
    <property type="term" value="F:orotidine-5'-phosphate decarboxylase activity"/>
    <property type="evidence" value="ECO:0007669"/>
    <property type="project" value="InterPro"/>
</dbReference>
<name>A0A1G2B6R9_9BACT</name>
<reference evidence="3 4" key="1">
    <citation type="journal article" date="2016" name="Nat. Commun.">
        <title>Thousands of microbial genomes shed light on interconnected biogeochemical processes in an aquifer system.</title>
        <authorList>
            <person name="Anantharaman K."/>
            <person name="Brown C.T."/>
            <person name="Hug L.A."/>
            <person name="Sharon I."/>
            <person name="Castelle C.J."/>
            <person name="Probst A.J."/>
            <person name="Thomas B.C."/>
            <person name="Singh A."/>
            <person name="Wilkins M.J."/>
            <person name="Karaoz U."/>
            <person name="Brodie E.L."/>
            <person name="Williams K.H."/>
            <person name="Hubbard S.S."/>
            <person name="Banfield J.F."/>
        </authorList>
    </citation>
    <scope>NUCLEOTIDE SEQUENCE [LARGE SCALE GENOMIC DNA]</scope>
</reference>
<dbReference type="EMBL" id="MHKE01000005">
    <property type="protein sequence ID" value="OGY84685.1"/>
    <property type="molecule type" value="Genomic_DNA"/>
</dbReference>
<evidence type="ECO:0000313" key="3">
    <source>
        <dbReference type="EMBL" id="OGY84685.1"/>
    </source>
</evidence>
<dbReference type="PANTHER" id="PTHR35039:SF3">
    <property type="entry name" value="3-KETO-L-GULONATE-6-PHOSPHATE DECARBOXYLASE SGBH-RELATED"/>
    <property type="match status" value="1"/>
</dbReference>
<dbReference type="AlphaFoldDB" id="A0A1G2B6R9"/>
<evidence type="ECO:0000259" key="2">
    <source>
        <dbReference type="SMART" id="SM00934"/>
    </source>
</evidence>
<dbReference type="STRING" id="1798543.A2898_01105"/>
<feature type="domain" description="Orotidine 5'-phosphate decarboxylase" evidence="2">
    <location>
        <begin position="15"/>
        <end position="258"/>
    </location>
</feature>
<gene>
    <name evidence="3" type="ORF">A2898_01105</name>
</gene>
<keyword evidence="1" id="KW-0456">Lyase</keyword>
<accession>A0A1G2B6R9</accession>
<proteinExistence type="predicted"/>
<comment type="caution">
    <text evidence="3">The sequence shown here is derived from an EMBL/GenBank/DDBJ whole genome shotgun (WGS) entry which is preliminary data.</text>
</comment>
<dbReference type="GO" id="GO:0033982">
    <property type="term" value="F:3-dehydro-L-gulonate-6-phosphate decarboxylase activity"/>
    <property type="evidence" value="ECO:0007669"/>
    <property type="project" value="TreeGrafter"/>
</dbReference>
<dbReference type="GO" id="GO:0006207">
    <property type="term" value="P:'de novo' pyrimidine nucleobase biosynthetic process"/>
    <property type="evidence" value="ECO:0007669"/>
    <property type="project" value="InterPro"/>
</dbReference>